<keyword evidence="2" id="KW-0863">Zinc-finger</keyword>
<feature type="domain" description="C3H1-type" evidence="5">
    <location>
        <begin position="454"/>
        <end position="482"/>
    </location>
</feature>
<comment type="subunit">
    <text evidence="1">Component of the NuA4 histone acetyltransferase complex.</text>
</comment>
<dbReference type="PROSITE" id="PS50013">
    <property type="entry name" value="CHROMO_2"/>
    <property type="match status" value="1"/>
</dbReference>
<keyword evidence="2" id="KW-0862">Zinc</keyword>
<dbReference type="InterPro" id="IPR016197">
    <property type="entry name" value="Chromo-like_dom_sf"/>
</dbReference>
<dbReference type="GO" id="GO:0008270">
    <property type="term" value="F:zinc ion binding"/>
    <property type="evidence" value="ECO:0007669"/>
    <property type="project" value="UniProtKB-KW"/>
</dbReference>
<dbReference type="AlphaFoldDB" id="A0A0D2A975"/>
<dbReference type="Gene3D" id="2.40.50.40">
    <property type="match status" value="1"/>
</dbReference>
<keyword evidence="7" id="KW-1185">Reference proteome</keyword>
<dbReference type="OrthoDB" id="1918685at2759"/>
<evidence type="ECO:0000256" key="2">
    <source>
        <dbReference type="PROSITE-ProRule" id="PRU00723"/>
    </source>
</evidence>
<feature type="compositionally biased region" description="Polar residues" evidence="3">
    <location>
        <begin position="317"/>
        <end position="338"/>
    </location>
</feature>
<feature type="compositionally biased region" description="Basic and acidic residues" evidence="3">
    <location>
        <begin position="114"/>
        <end position="134"/>
    </location>
</feature>
<evidence type="ECO:0000256" key="1">
    <source>
        <dbReference type="ARBA" id="ARBA00011353"/>
    </source>
</evidence>
<evidence type="ECO:0000313" key="7">
    <source>
        <dbReference type="Proteomes" id="UP000053259"/>
    </source>
</evidence>
<dbReference type="VEuPathDB" id="FungiDB:PV09_05529"/>
<feature type="zinc finger region" description="C3H1-type" evidence="2">
    <location>
        <begin position="494"/>
        <end position="527"/>
    </location>
</feature>
<feature type="domain" description="C3H1-type" evidence="5">
    <location>
        <begin position="356"/>
        <end position="384"/>
    </location>
</feature>
<dbReference type="Pfam" id="PF00385">
    <property type="entry name" value="Chromo"/>
    <property type="match status" value="1"/>
</dbReference>
<dbReference type="STRING" id="253628.A0A0D2A975"/>
<dbReference type="CDD" id="cd00024">
    <property type="entry name" value="CD_CSD"/>
    <property type="match status" value="1"/>
</dbReference>
<dbReference type="InterPro" id="IPR000953">
    <property type="entry name" value="Chromo/chromo_shadow_dom"/>
</dbReference>
<dbReference type="GeneID" id="27313502"/>
<feature type="domain" description="Chromo" evidence="4">
    <location>
        <begin position="28"/>
        <end position="88"/>
    </location>
</feature>
<gene>
    <name evidence="6" type="ORF">PV09_05529</name>
</gene>
<proteinExistence type="predicted"/>
<feature type="compositionally biased region" description="Polar residues" evidence="3">
    <location>
        <begin position="163"/>
        <end position="175"/>
    </location>
</feature>
<dbReference type="EMBL" id="KN847545">
    <property type="protein sequence ID" value="KIW03318.1"/>
    <property type="molecule type" value="Genomic_DNA"/>
</dbReference>
<feature type="region of interest" description="Disordered" evidence="3">
    <location>
        <begin position="572"/>
        <end position="591"/>
    </location>
</feature>
<feature type="zinc finger region" description="C3H1-type" evidence="2">
    <location>
        <begin position="454"/>
        <end position="482"/>
    </location>
</feature>
<feature type="zinc finger region" description="C3H1-type" evidence="2">
    <location>
        <begin position="356"/>
        <end position="384"/>
    </location>
</feature>
<organism evidence="6 7">
    <name type="scientific">Verruconis gallopava</name>
    <dbReference type="NCBI Taxonomy" id="253628"/>
    <lineage>
        <taxon>Eukaryota</taxon>
        <taxon>Fungi</taxon>
        <taxon>Dikarya</taxon>
        <taxon>Ascomycota</taxon>
        <taxon>Pezizomycotina</taxon>
        <taxon>Dothideomycetes</taxon>
        <taxon>Pleosporomycetidae</taxon>
        <taxon>Venturiales</taxon>
        <taxon>Sympoventuriaceae</taxon>
        <taxon>Verruconis</taxon>
    </lineage>
</organism>
<dbReference type="InterPro" id="IPR000571">
    <property type="entry name" value="Znf_CCCH"/>
</dbReference>
<protein>
    <recommendedName>
        <fullName evidence="8">Chromo domain-containing protein</fullName>
    </recommendedName>
</protein>
<feature type="compositionally biased region" description="Polar residues" evidence="3">
    <location>
        <begin position="201"/>
        <end position="212"/>
    </location>
</feature>
<evidence type="ECO:0008006" key="8">
    <source>
        <dbReference type="Google" id="ProtNLM"/>
    </source>
</evidence>
<reference evidence="6 7" key="1">
    <citation type="submission" date="2015-01" db="EMBL/GenBank/DDBJ databases">
        <title>The Genome Sequence of Ochroconis gallopava CBS43764.</title>
        <authorList>
            <consortium name="The Broad Institute Genomics Platform"/>
            <person name="Cuomo C."/>
            <person name="de Hoog S."/>
            <person name="Gorbushina A."/>
            <person name="Stielow B."/>
            <person name="Teixiera M."/>
            <person name="Abouelleil A."/>
            <person name="Chapman S.B."/>
            <person name="Priest M."/>
            <person name="Young S.K."/>
            <person name="Wortman J."/>
            <person name="Nusbaum C."/>
            <person name="Birren B."/>
        </authorList>
    </citation>
    <scope>NUCLEOTIDE SEQUENCE [LARGE SCALE GENOMIC DNA]</scope>
    <source>
        <strain evidence="6 7">CBS 43764</strain>
    </source>
</reference>
<dbReference type="SUPFAM" id="SSF54160">
    <property type="entry name" value="Chromo domain-like"/>
    <property type="match status" value="1"/>
</dbReference>
<dbReference type="Proteomes" id="UP000053259">
    <property type="component" value="Unassembled WGS sequence"/>
</dbReference>
<accession>A0A0D2A975</accession>
<sequence>MATKATSPDHGDQDEAATLGDELDGDVYLVDCILAERRNHKRTEYLIKWQGYPEEESTWQTVEDITHGKDEILSCWTKDKEKIKKGLADKFNVTDFEKRVAIYRSTEKRTRVCETKKGRKNQKEVAERPFEKTDGNMLVSFDEDSDEDAVDQTQKGGDDEINDTCSNASTSSKSGNTKKRKKPLSDLISNSYKRARDSSERPQTLSNASVTDYASRPSTRPATSTTSSSASQSPNPHALGNTKAPYVYQSTAPTQGVFRNSQDEPQLRNPKSRNPERIYTPSHLRAATRRKQDGDPPDPKNLILQIPSEMRTRPSTHRNNSISTPVVSTMPTVSQGQQRKQKDQPESKPVSPLAQSIPLICCYFYSNRVCPEGERQCRFLHQQDQILAVATPIMHQQARERDAGSDRWPKYDDPPIVCGFECRGEPRCERDDTACAYAHWIPIKGNWHYHDHLIQKKKTCHFWAAGNCRNSAEDCSFAHETLGELVDPSPMACPKTITCYFWFGCTYNNGPPCRKAAEDCKFAHEIRPLLASPPHERSAPRPMDPRLLQNTASNPSNEFSTHFSSVVNVIPDNNLPRTAPKRRSSTPTSTFEQLSLRSADTLLICSSKENDVPANLVERPENLFTFIVHMGKLQVPVTFGELDLKLCSLLENYFGKSGVVIQARVSPWADIEAFITPIYNNKVATGKCLPPENEIEVAELADHLAHEGCALLLQAKDMTVILFPSRGNVEQADEEPPKQMIAFDIRIATGGPVEAEAERDQTSDGNAENEIRLWFRHTFDMDFEDLFTWPIAPHMVKKNVFLLLDDDREAEIEALARILRWSGAIVHVPDLLGSWSDFKNHNEGVVIFDERLIAYRDIPYLSYLLFCRFNFFQLTTDTKNGSIGLKRIFKTGHTLFLTDEVLIQEPEKVLEIIRHVKERNRTKVPGQESRRLFMRPRAADWLLKIAEDHIEDHKAGNISRALLWDEIVDLTSTDSTTENIDLTDGVVYEPSWIDMSNEDIYGETHIDTDLLLKAFDLIFCHYREHSRNWIVIHPSSEGALKQAEYWSTKYNNMKFMTVDDFKTKIIER</sequence>
<feature type="domain" description="C3H1-type" evidence="5">
    <location>
        <begin position="494"/>
        <end position="527"/>
    </location>
</feature>
<feature type="compositionally biased region" description="Low complexity" evidence="3">
    <location>
        <begin position="214"/>
        <end position="234"/>
    </location>
</feature>
<dbReference type="SMART" id="SM00298">
    <property type="entry name" value="CHROMO"/>
    <property type="match status" value="1"/>
</dbReference>
<dbReference type="Gene3D" id="3.30.1370.210">
    <property type="match status" value="1"/>
</dbReference>
<feature type="region of interest" description="Disordered" evidence="3">
    <location>
        <begin position="114"/>
        <end position="351"/>
    </location>
</feature>
<evidence type="ECO:0000259" key="4">
    <source>
        <dbReference type="PROSITE" id="PS50013"/>
    </source>
</evidence>
<feature type="region of interest" description="Disordered" evidence="3">
    <location>
        <begin position="531"/>
        <end position="554"/>
    </location>
</feature>
<dbReference type="PROSITE" id="PS50103">
    <property type="entry name" value="ZF_C3H1"/>
    <property type="match status" value="3"/>
</dbReference>
<dbReference type="SMART" id="SM00356">
    <property type="entry name" value="ZnF_C3H1"/>
    <property type="match status" value="3"/>
</dbReference>
<dbReference type="RefSeq" id="XP_016213187.1">
    <property type="nucleotide sequence ID" value="XM_016359048.1"/>
</dbReference>
<dbReference type="InterPro" id="IPR023780">
    <property type="entry name" value="Chromo_domain"/>
</dbReference>
<feature type="compositionally biased region" description="Polar residues" evidence="3">
    <location>
        <begin position="248"/>
        <end position="260"/>
    </location>
</feature>
<dbReference type="HOGENOM" id="CLU_288070_0_0_1"/>
<evidence type="ECO:0000256" key="3">
    <source>
        <dbReference type="SAM" id="MobiDB-lite"/>
    </source>
</evidence>
<evidence type="ECO:0000259" key="5">
    <source>
        <dbReference type="PROSITE" id="PS50103"/>
    </source>
</evidence>
<feature type="compositionally biased region" description="Acidic residues" evidence="3">
    <location>
        <begin position="141"/>
        <end position="150"/>
    </location>
</feature>
<dbReference type="GO" id="GO:0006338">
    <property type="term" value="P:chromatin remodeling"/>
    <property type="evidence" value="ECO:0007669"/>
    <property type="project" value="UniProtKB-ARBA"/>
</dbReference>
<keyword evidence="2" id="KW-0479">Metal-binding</keyword>
<name>A0A0D2A975_9PEZI</name>
<evidence type="ECO:0000313" key="6">
    <source>
        <dbReference type="EMBL" id="KIW03318.1"/>
    </source>
</evidence>
<dbReference type="InParanoid" id="A0A0D2A975"/>